<feature type="domain" description="DUS-like FMN-binding" evidence="13">
    <location>
        <begin position="31"/>
        <end position="330"/>
    </location>
</feature>
<evidence type="ECO:0000256" key="5">
    <source>
        <dbReference type="ARBA" id="ARBA00022643"/>
    </source>
</evidence>
<comment type="function">
    <text evidence="2 12">Catalyzes the synthesis of 5,6-dihydrouridine (D), a modified base found in the D-loop of most tRNAs, via the reduction of the C5-C6 double bond in target uridines.</text>
</comment>
<dbReference type="InterPro" id="IPR035587">
    <property type="entry name" value="DUS-like_FMN-bd"/>
</dbReference>
<evidence type="ECO:0000256" key="1">
    <source>
        <dbReference type="ARBA" id="ARBA00001917"/>
    </source>
</evidence>
<dbReference type="GO" id="GO:0016491">
    <property type="term" value="F:oxidoreductase activity"/>
    <property type="evidence" value="ECO:0007669"/>
    <property type="project" value="UniProtKB-KW"/>
</dbReference>
<accession>A0ABT3N6U7</accession>
<sequence>MTEENPSPENKPIGFKPFTIGNIQMGQPTVLAPLAGVTDLPFRRMVKGFGCGLVCSEMVSANGLVYGSEKTRQLMASHSDESPLCIQIFGSDPAIMAEAAAMAQDAGAHILDINFGCSVRKVLKSGSGSALMQEPEKAAAILSRVRRVLSIPLTIKMRSGWTADAKDALTLARIAEDCGVNALTLHPRTARQGFGGRADWSRIKELKRLVTLPVIGNGDILTPEDALFMLVSTGCDAVMIGRAALHSPHIFRDIHAILSEQTPGGRNPAEHLAAMGHYIEDTLTFYGEETGCRILRSRLGWLVKGLPGSTRFRSRTSSLSSREEALALLADLHKPIIMTEPDSAPEKP</sequence>
<dbReference type="InterPro" id="IPR024036">
    <property type="entry name" value="tRNA-dHydroUridine_Synthase_C"/>
</dbReference>
<dbReference type="Gene3D" id="3.20.20.70">
    <property type="entry name" value="Aldolase class I"/>
    <property type="match status" value="1"/>
</dbReference>
<dbReference type="InterPro" id="IPR013785">
    <property type="entry name" value="Aldolase_TIM"/>
</dbReference>
<evidence type="ECO:0000313" key="14">
    <source>
        <dbReference type="EMBL" id="MCW7753183.1"/>
    </source>
</evidence>
<comment type="catalytic activity">
    <reaction evidence="10">
        <text>a 5,6-dihydrouridine in tRNA + NADP(+) = a uridine in tRNA + NADPH + H(+)</text>
        <dbReference type="Rhea" id="RHEA:23624"/>
        <dbReference type="Rhea" id="RHEA-COMP:13339"/>
        <dbReference type="Rhea" id="RHEA-COMP:13887"/>
        <dbReference type="ChEBI" id="CHEBI:15378"/>
        <dbReference type="ChEBI" id="CHEBI:57783"/>
        <dbReference type="ChEBI" id="CHEBI:58349"/>
        <dbReference type="ChEBI" id="CHEBI:65315"/>
        <dbReference type="ChEBI" id="CHEBI:74443"/>
    </reaction>
</comment>
<name>A0ABT3N6U7_9BACT</name>
<reference evidence="14 15" key="1">
    <citation type="submission" date="2022-11" db="EMBL/GenBank/DDBJ databases">
        <title>Desulfobotulus tamanensis H1 sp. nov. - anaerobic, alkaliphilic, sulphate reducing bacterium isolated from terrestrial mud volcano.</title>
        <authorList>
            <person name="Frolova A."/>
            <person name="Merkel A.Y."/>
            <person name="Slobodkin A.I."/>
        </authorList>
    </citation>
    <scope>NUCLEOTIDE SEQUENCE [LARGE SCALE GENOMIC DNA]</scope>
    <source>
        <strain evidence="14 15">H1</strain>
    </source>
</reference>
<keyword evidence="6 12" id="KW-0819">tRNA processing</keyword>
<dbReference type="Proteomes" id="UP001209681">
    <property type="component" value="Unassembled WGS sequence"/>
</dbReference>
<keyword evidence="9 12" id="KW-0560">Oxidoreductase</keyword>
<keyword evidence="7" id="KW-0521">NADP</keyword>
<comment type="cofactor">
    <cofactor evidence="1 12">
        <name>FMN</name>
        <dbReference type="ChEBI" id="CHEBI:58210"/>
    </cofactor>
</comment>
<keyword evidence="8" id="KW-0694">RNA-binding</keyword>
<evidence type="ECO:0000259" key="13">
    <source>
        <dbReference type="Pfam" id="PF01207"/>
    </source>
</evidence>
<organism evidence="14 15">
    <name type="scientific">Desulfobotulus pelophilus</name>
    <dbReference type="NCBI Taxonomy" id="2823377"/>
    <lineage>
        <taxon>Bacteria</taxon>
        <taxon>Pseudomonadati</taxon>
        <taxon>Thermodesulfobacteriota</taxon>
        <taxon>Desulfobacteria</taxon>
        <taxon>Desulfobacterales</taxon>
        <taxon>Desulfobacteraceae</taxon>
        <taxon>Desulfobotulus</taxon>
    </lineage>
</organism>
<dbReference type="InterPro" id="IPR004652">
    <property type="entry name" value="DusB-like"/>
</dbReference>
<dbReference type="PANTHER" id="PTHR45846">
    <property type="entry name" value="TRNA-DIHYDROURIDINE(47) SYNTHASE [NAD(P)(+)]-LIKE"/>
    <property type="match status" value="1"/>
</dbReference>
<evidence type="ECO:0000256" key="8">
    <source>
        <dbReference type="ARBA" id="ARBA00022884"/>
    </source>
</evidence>
<proteinExistence type="inferred from homology"/>
<keyword evidence="5 12" id="KW-0288">FMN</keyword>
<evidence type="ECO:0000256" key="11">
    <source>
        <dbReference type="ARBA" id="ARBA00048802"/>
    </source>
</evidence>
<dbReference type="PROSITE" id="PS01136">
    <property type="entry name" value="UPF0034"/>
    <property type="match status" value="1"/>
</dbReference>
<keyword evidence="3" id="KW-0820">tRNA-binding</keyword>
<gene>
    <name evidence="14" type="primary">dusB</name>
    <name evidence="14" type="ORF">OOT00_04190</name>
</gene>
<dbReference type="EC" id="1.3.1.-" evidence="12"/>
<dbReference type="InterPro" id="IPR001269">
    <property type="entry name" value="DUS_fam"/>
</dbReference>
<protein>
    <recommendedName>
        <fullName evidence="12">tRNA-dihydrouridine synthase</fullName>
        <ecNumber evidence="12">1.3.1.-</ecNumber>
    </recommendedName>
</protein>
<comment type="caution">
    <text evidence="14">The sequence shown here is derived from an EMBL/GenBank/DDBJ whole genome shotgun (WGS) entry which is preliminary data.</text>
</comment>
<evidence type="ECO:0000256" key="6">
    <source>
        <dbReference type="ARBA" id="ARBA00022694"/>
    </source>
</evidence>
<evidence type="ECO:0000256" key="12">
    <source>
        <dbReference type="PIRNR" id="PIRNR006621"/>
    </source>
</evidence>
<keyword evidence="4 12" id="KW-0285">Flavoprotein</keyword>
<dbReference type="RefSeq" id="WP_265424040.1">
    <property type="nucleotide sequence ID" value="NZ_JAPFPW010000003.1"/>
</dbReference>
<dbReference type="InterPro" id="IPR018517">
    <property type="entry name" value="tRNA_hU_synthase_CS"/>
</dbReference>
<dbReference type="NCBIfam" id="TIGR00737">
    <property type="entry name" value="nifR3_yhdG"/>
    <property type="match status" value="1"/>
</dbReference>
<dbReference type="CDD" id="cd02801">
    <property type="entry name" value="DUS_like_FMN"/>
    <property type="match status" value="1"/>
</dbReference>
<comment type="catalytic activity">
    <reaction evidence="11">
        <text>a 5,6-dihydrouridine in tRNA + NAD(+) = a uridine in tRNA + NADH + H(+)</text>
        <dbReference type="Rhea" id="RHEA:54452"/>
        <dbReference type="Rhea" id="RHEA-COMP:13339"/>
        <dbReference type="Rhea" id="RHEA-COMP:13887"/>
        <dbReference type="ChEBI" id="CHEBI:15378"/>
        <dbReference type="ChEBI" id="CHEBI:57540"/>
        <dbReference type="ChEBI" id="CHEBI:57945"/>
        <dbReference type="ChEBI" id="CHEBI:65315"/>
        <dbReference type="ChEBI" id="CHEBI:74443"/>
    </reaction>
</comment>
<evidence type="ECO:0000256" key="2">
    <source>
        <dbReference type="ARBA" id="ARBA00002790"/>
    </source>
</evidence>
<evidence type="ECO:0000256" key="10">
    <source>
        <dbReference type="ARBA" id="ARBA00048205"/>
    </source>
</evidence>
<dbReference type="SUPFAM" id="SSF51395">
    <property type="entry name" value="FMN-linked oxidoreductases"/>
    <property type="match status" value="1"/>
</dbReference>
<evidence type="ECO:0000256" key="3">
    <source>
        <dbReference type="ARBA" id="ARBA00022555"/>
    </source>
</evidence>
<dbReference type="Gene3D" id="1.10.1200.80">
    <property type="entry name" value="Putative flavin oxidoreducatase, domain 2"/>
    <property type="match status" value="1"/>
</dbReference>
<evidence type="ECO:0000256" key="9">
    <source>
        <dbReference type="ARBA" id="ARBA00023002"/>
    </source>
</evidence>
<evidence type="ECO:0000256" key="4">
    <source>
        <dbReference type="ARBA" id="ARBA00022630"/>
    </source>
</evidence>
<dbReference type="Pfam" id="PF01207">
    <property type="entry name" value="Dus"/>
    <property type="match status" value="1"/>
</dbReference>
<dbReference type="PANTHER" id="PTHR45846:SF1">
    <property type="entry name" value="TRNA-DIHYDROURIDINE(47) SYNTHASE [NAD(P)(+)]-LIKE"/>
    <property type="match status" value="1"/>
</dbReference>
<dbReference type="PIRSF" id="PIRSF006621">
    <property type="entry name" value="Dus"/>
    <property type="match status" value="1"/>
</dbReference>
<evidence type="ECO:0000313" key="15">
    <source>
        <dbReference type="Proteomes" id="UP001209681"/>
    </source>
</evidence>
<keyword evidence="15" id="KW-1185">Reference proteome</keyword>
<dbReference type="EMBL" id="JAPFPW010000003">
    <property type="protein sequence ID" value="MCW7753183.1"/>
    <property type="molecule type" value="Genomic_DNA"/>
</dbReference>
<comment type="similarity">
    <text evidence="12">Belongs to the dus family.</text>
</comment>
<evidence type="ECO:0000256" key="7">
    <source>
        <dbReference type="ARBA" id="ARBA00022857"/>
    </source>
</evidence>